<dbReference type="EMBL" id="MU003733">
    <property type="protein sequence ID" value="KAF2801287.1"/>
    <property type="molecule type" value="Genomic_DNA"/>
</dbReference>
<evidence type="ECO:0000313" key="3">
    <source>
        <dbReference type="Proteomes" id="UP000504636"/>
    </source>
</evidence>
<dbReference type="OrthoDB" id="2958217at2759"/>
<dbReference type="RefSeq" id="XP_033568251.1">
    <property type="nucleotide sequence ID" value="XM_033727153.1"/>
</dbReference>
<feature type="domain" description="Heterokaryon incompatibility" evidence="1">
    <location>
        <begin position="21"/>
        <end position="138"/>
    </location>
</feature>
<dbReference type="InterPro" id="IPR010730">
    <property type="entry name" value="HET"/>
</dbReference>
<organism evidence="2">
    <name type="scientific">Mytilinidion resinicola</name>
    <dbReference type="NCBI Taxonomy" id="574789"/>
    <lineage>
        <taxon>Eukaryota</taxon>
        <taxon>Fungi</taxon>
        <taxon>Dikarya</taxon>
        <taxon>Ascomycota</taxon>
        <taxon>Pezizomycotina</taxon>
        <taxon>Dothideomycetes</taxon>
        <taxon>Pleosporomycetidae</taxon>
        <taxon>Mytilinidiales</taxon>
        <taxon>Mytilinidiaceae</taxon>
        <taxon>Mytilinidion</taxon>
    </lineage>
</organism>
<dbReference type="AlphaFoldDB" id="A0A6A6Y0F1"/>
<sequence length="492" mass="55480">MVAQLLLTTHNTPSLLKDQALSHSAHRLPQVIKDAMTVVFELGERYLWVDSLCITQNDAAVKHDLISHMSQIYAKAYLNICAVAGLHANEGLPGVRPFTRRPQNGGEVGGLRLAQRPSRLAEVIFRSHYNKRGWTFQERLLSNRCLYFTKEQVHFQCKSNIWCEDRNERARADAGWPGGFPLAKSSIERVSIREIFPVYAEIVAEYTSKSLSDTSDILNAITGILDVLSSSTGWHFLCGIPAPCLSLSLRWTPSGHARRRGEVNSAMKPVKISSDFPSWSWAGWEGIIDHEIMPTGENWGKIRSHIIVITAEIGEALQVGPTWGLSHPPSSSPLCHYPSARPNVLHLWGAVAAVAQFTFDAFTTDPERPGRPTTAQQDLNDDRHPIYKIRDHRARHCGVFYGVDDEDVSSWRSQNCELVLISETQHVLYLHLGHECPTPTFDTRHFNDTGWCTYNVLLVEVQDHFCERLAVGQIHAQAWKLCHSMKKYIHLI</sequence>
<evidence type="ECO:0000259" key="1">
    <source>
        <dbReference type="Pfam" id="PF06985"/>
    </source>
</evidence>
<dbReference type="PANTHER" id="PTHR33112">
    <property type="entry name" value="DOMAIN PROTEIN, PUTATIVE-RELATED"/>
    <property type="match status" value="1"/>
</dbReference>
<evidence type="ECO:0000313" key="2">
    <source>
        <dbReference type="EMBL" id="KAF2801287.1"/>
    </source>
</evidence>
<dbReference type="GeneID" id="54468046"/>
<dbReference type="Proteomes" id="UP000504636">
    <property type="component" value="Unplaced"/>
</dbReference>
<reference evidence="4" key="3">
    <citation type="submission" date="2025-04" db="UniProtKB">
        <authorList>
            <consortium name="RefSeq"/>
        </authorList>
    </citation>
    <scope>IDENTIFICATION</scope>
    <source>
        <strain evidence="4">CBS 304.34</strain>
    </source>
</reference>
<keyword evidence="3" id="KW-1185">Reference proteome</keyword>
<protein>
    <submittedName>
        <fullName evidence="2 4">HET-domain-containing protein</fullName>
    </submittedName>
</protein>
<reference evidence="4" key="2">
    <citation type="submission" date="2020-04" db="EMBL/GenBank/DDBJ databases">
        <authorList>
            <consortium name="NCBI Genome Project"/>
        </authorList>
    </citation>
    <scope>NUCLEOTIDE SEQUENCE</scope>
    <source>
        <strain evidence="4">CBS 304.34</strain>
    </source>
</reference>
<accession>A0A6A6Y0F1</accession>
<gene>
    <name evidence="2 4" type="ORF">BDZ99DRAFT_555501</name>
</gene>
<dbReference type="PANTHER" id="PTHR33112:SF12">
    <property type="entry name" value="HETEROKARYON INCOMPATIBILITY DOMAIN-CONTAINING PROTEIN"/>
    <property type="match status" value="1"/>
</dbReference>
<proteinExistence type="predicted"/>
<evidence type="ECO:0000313" key="4">
    <source>
        <dbReference type="RefSeq" id="XP_033568251.1"/>
    </source>
</evidence>
<name>A0A6A6Y0F1_9PEZI</name>
<dbReference type="Pfam" id="PF06985">
    <property type="entry name" value="HET"/>
    <property type="match status" value="1"/>
</dbReference>
<reference evidence="2 4" key="1">
    <citation type="journal article" date="2020" name="Stud. Mycol.">
        <title>101 Dothideomycetes genomes: a test case for predicting lifestyles and emergence of pathogens.</title>
        <authorList>
            <person name="Haridas S."/>
            <person name="Albert R."/>
            <person name="Binder M."/>
            <person name="Bloem J."/>
            <person name="Labutti K."/>
            <person name="Salamov A."/>
            <person name="Andreopoulos B."/>
            <person name="Baker S."/>
            <person name="Barry K."/>
            <person name="Bills G."/>
            <person name="Bluhm B."/>
            <person name="Cannon C."/>
            <person name="Castanera R."/>
            <person name="Culley D."/>
            <person name="Daum C."/>
            <person name="Ezra D."/>
            <person name="Gonzalez J."/>
            <person name="Henrissat B."/>
            <person name="Kuo A."/>
            <person name="Liang C."/>
            <person name="Lipzen A."/>
            <person name="Lutzoni F."/>
            <person name="Magnuson J."/>
            <person name="Mondo S."/>
            <person name="Nolan M."/>
            <person name="Ohm R."/>
            <person name="Pangilinan J."/>
            <person name="Park H.-J."/>
            <person name="Ramirez L."/>
            <person name="Alfaro M."/>
            <person name="Sun H."/>
            <person name="Tritt A."/>
            <person name="Yoshinaga Y."/>
            <person name="Zwiers L.-H."/>
            <person name="Turgeon B."/>
            <person name="Goodwin S."/>
            <person name="Spatafora J."/>
            <person name="Crous P."/>
            <person name="Grigoriev I."/>
        </authorList>
    </citation>
    <scope>NUCLEOTIDE SEQUENCE</scope>
    <source>
        <strain evidence="2 4">CBS 304.34</strain>
    </source>
</reference>